<dbReference type="EMBL" id="CP089291">
    <property type="protein sequence ID" value="UOF89189.1"/>
    <property type="molecule type" value="Genomic_DNA"/>
</dbReference>
<feature type="transmembrane region" description="Helical" evidence="2">
    <location>
        <begin position="52"/>
        <end position="78"/>
    </location>
</feature>
<gene>
    <name evidence="3" type="ORF">LSG31_14865</name>
</gene>
<accession>A0ABY4CFX6</accession>
<keyword evidence="2" id="KW-0812">Transmembrane</keyword>
<keyword evidence="4" id="KW-1185">Reference proteome</keyword>
<evidence type="ECO:0000256" key="2">
    <source>
        <dbReference type="SAM" id="Phobius"/>
    </source>
</evidence>
<keyword evidence="2" id="KW-1133">Transmembrane helix</keyword>
<evidence type="ECO:0000313" key="4">
    <source>
        <dbReference type="Proteomes" id="UP000830167"/>
    </source>
</evidence>
<feature type="region of interest" description="Disordered" evidence="1">
    <location>
        <begin position="514"/>
        <end position="544"/>
    </location>
</feature>
<keyword evidence="2" id="KW-0472">Membrane</keyword>
<sequence>MHKRHMGLSTIRKFWHKIPFSLSLLHLMGSWAIVEACILFSPQLFTGTSDTALNFLNTIVSCVATILALCISIIMVAIQMTASKYSHRVLDLFIRCPYNISLLVIYFGTIFHCIFLMARIQPGDEGLSASLNQAMSGELLLVICCFFSLFLYSYGVIQLLKPETIIRSIDREYHLCFLQGHDQEALMKVVQISDIAKKAVIDMDAVTGVMSTQRLGAMLRMAPIPKESDEMLINYHQEILQQLLGIAHIAFKERENTISQELLEILLELGTNYAKAGSLKAAGMVVELYSRIISNNLIGQHQFNYIETIVRHIYTIAYEVVASDKDYRDIDEFVLQTFQMLNHVGKQVLDIEVSGASYVARDLLSDTFGELITSIVQHAGPTVPHRVIRELMFEYMKLARLLLAKSEMRDIVQITTWLRNELLPIQEQNTRVQPYLYLFLLLIAVSLYLQRKDIAVVLIRSLGKYFKPEQGLLEQMRLGRMDIRYLFDYANPDPFLLHAYTIWNEYNEFSQMMDSEEHASKEQASTSKREEWNELFQKEASHNR</sequence>
<dbReference type="Pfam" id="PF10011">
    <property type="entry name" value="DUF2254"/>
    <property type="match status" value="1"/>
</dbReference>
<organism evidence="3 4">
    <name type="scientific">Fodinisporobacter ferrooxydans</name>
    <dbReference type="NCBI Taxonomy" id="2901836"/>
    <lineage>
        <taxon>Bacteria</taxon>
        <taxon>Bacillati</taxon>
        <taxon>Bacillota</taxon>
        <taxon>Bacilli</taxon>
        <taxon>Bacillales</taxon>
        <taxon>Alicyclobacillaceae</taxon>
        <taxon>Fodinisporobacter</taxon>
    </lineage>
</organism>
<feature type="transmembrane region" description="Helical" evidence="2">
    <location>
        <begin position="140"/>
        <end position="160"/>
    </location>
</feature>
<reference evidence="3" key="1">
    <citation type="submission" date="2021-12" db="EMBL/GenBank/DDBJ databases">
        <title>Alicyclobacillaceae gen. nov., sp. nov., isolated from chalcocite enrichment system.</title>
        <authorList>
            <person name="Jiang Z."/>
        </authorList>
    </citation>
    <scope>NUCLEOTIDE SEQUENCE</scope>
    <source>
        <strain evidence="3">MYW30-H2</strain>
    </source>
</reference>
<dbReference type="Proteomes" id="UP000830167">
    <property type="component" value="Chromosome"/>
</dbReference>
<dbReference type="InterPro" id="IPR018723">
    <property type="entry name" value="DUF2254_membrane"/>
</dbReference>
<feature type="transmembrane region" description="Helical" evidence="2">
    <location>
        <begin position="98"/>
        <end position="120"/>
    </location>
</feature>
<proteinExistence type="predicted"/>
<name>A0ABY4CFX6_9BACL</name>
<evidence type="ECO:0000256" key="1">
    <source>
        <dbReference type="SAM" id="MobiDB-lite"/>
    </source>
</evidence>
<feature type="compositionally biased region" description="Basic and acidic residues" evidence="1">
    <location>
        <begin position="515"/>
        <end position="544"/>
    </location>
</feature>
<protein>
    <submittedName>
        <fullName evidence="3">DUF2254 domain-containing protein</fullName>
    </submittedName>
</protein>
<dbReference type="RefSeq" id="WP_347435873.1">
    <property type="nucleotide sequence ID" value="NZ_CP089291.1"/>
</dbReference>
<evidence type="ECO:0000313" key="3">
    <source>
        <dbReference type="EMBL" id="UOF89189.1"/>
    </source>
</evidence>